<dbReference type="OrthoDB" id="912875at2759"/>
<dbReference type="Pfam" id="PF14223">
    <property type="entry name" value="Retrotran_gag_2"/>
    <property type="match status" value="1"/>
</dbReference>
<evidence type="ECO:0000313" key="3">
    <source>
        <dbReference type="EMBL" id="TYK22746.1"/>
    </source>
</evidence>
<dbReference type="PANTHER" id="PTHR35317:SF35">
    <property type="entry name" value="DUF4219 DOMAIN-CONTAINING PROTEIN"/>
    <property type="match status" value="1"/>
</dbReference>
<organism evidence="3 5">
    <name type="scientific">Cucumis melo var. makuwa</name>
    <name type="common">Oriental melon</name>
    <dbReference type="NCBI Taxonomy" id="1194695"/>
    <lineage>
        <taxon>Eukaryota</taxon>
        <taxon>Viridiplantae</taxon>
        <taxon>Streptophyta</taxon>
        <taxon>Embryophyta</taxon>
        <taxon>Tracheophyta</taxon>
        <taxon>Spermatophyta</taxon>
        <taxon>Magnoliopsida</taxon>
        <taxon>eudicotyledons</taxon>
        <taxon>Gunneridae</taxon>
        <taxon>Pentapetalae</taxon>
        <taxon>rosids</taxon>
        <taxon>fabids</taxon>
        <taxon>Cucurbitales</taxon>
        <taxon>Cucurbitaceae</taxon>
        <taxon>Benincaseae</taxon>
        <taxon>Cucumis</taxon>
    </lineage>
</organism>
<dbReference type="EMBL" id="SSTD01004900">
    <property type="protein sequence ID" value="TYK22746.1"/>
    <property type="molecule type" value="Genomic_DNA"/>
</dbReference>
<reference evidence="4 5" key="1">
    <citation type="submission" date="2019-08" db="EMBL/GenBank/DDBJ databases">
        <title>Draft genome sequences of two oriental melons (Cucumis melo L. var makuwa).</title>
        <authorList>
            <person name="Kwon S.-Y."/>
        </authorList>
    </citation>
    <scope>NUCLEOTIDE SEQUENCE [LARGE SCALE GENOMIC DNA]</scope>
    <source>
        <strain evidence="5">cv. Chang Bougi</strain>
        <strain evidence="4">cv. SW 3</strain>
        <tissue evidence="3">Leaf</tissue>
    </source>
</reference>
<dbReference type="Proteomes" id="UP000321947">
    <property type="component" value="Unassembled WGS sequence"/>
</dbReference>
<evidence type="ECO:0000313" key="2">
    <source>
        <dbReference type="EMBL" id="KAA0054957.1"/>
    </source>
</evidence>
<accession>A0A5D3DGL3</accession>
<dbReference type="STRING" id="1194695.A0A5D3DGL3"/>
<dbReference type="AlphaFoldDB" id="A0A5D3DGL3"/>
<protein>
    <submittedName>
        <fullName evidence="2 3">Mitochondrial protein</fullName>
    </submittedName>
</protein>
<dbReference type="EMBL" id="SSTE01008633">
    <property type="protein sequence ID" value="KAA0054957.1"/>
    <property type="molecule type" value="Genomic_DNA"/>
</dbReference>
<comment type="caution">
    <text evidence="3">The sequence shown here is derived from an EMBL/GenBank/DDBJ whole genome shotgun (WGS) entry which is preliminary data.</text>
</comment>
<evidence type="ECO:0000313" key="4">
    <source>
        <dbReference type="Proteomes" id="UP000321393"/>
    </source>
</evidence>
<gene>
    <name evidence="3" type="ORF">E5676_scaffold1163G00760</name>
    <name evidence="2" type="ORF">E6C27_scaffold43052G001000</name>
</gene>
<dbReference type="InterPro" id="IPR013103">
    <property type="entry name" value="RVT_2"/>
</dbReference>
<proteinExistence type="predicted"/>
<dbReference type="Proteomes" id="UP000321393">
    <property type="component" value="Unassembled WGS sequence"/>
</dbReference>
<dbReference type="PANTHER" id="PTHR35317">
    <property type="entry name" value="OS04G0629600 PROTEIN"/>
    <property type="match status" value="1"/>
</dbReference>
<feature type="domain" description="Reverse transcriptase Ty1/copia-type" evidence="1">
    <location>
        <begin position="180"/>
        <end position="226"/>
    </location>
</feature>
<dbReference type="Pfam" id="PF07727">
    <property type="entry name" value="RVT_2"/>
    <property type="match status" value="1"/>
</dbReference>
<evidence type="ECO:0000259" key="1">
    <source>
        <dbReference type="Pfam" id="PF07727"/>
    </source>
</evidence>
<name>A0A5D3DGL3_CUCMM</name>
<evidence type="ECO:0000313" key="5">
    <source>
        <dbReference type="Proteomes" id="UP000321947"/>
    </source>
</evidence>
<sequence length="226" mass="25958">MSEDETVVEYNERVLEIANESFNLGEKIPESKIVRKVLRSLPGKFDMKVTTIEEAHDITKLKLDELFGSLLTFKMDISNRENKKDDDDELPPKPAIVPELAITDTLTVDTSVNNFDDSSKLTQKDAMVDVIKKKDKIDYAKMIANICYTSSIKPTSVNEALKDEFWINAMQEELLQFKNNNVWTLVPKPEKVNIVGTRWIFKNKTDERGHVTRNKTRLVAQGYFQV</sequence>